<proteinExistence type="predicted"/>
<accession>A0A5B7FVP4</accession>
<organism evidence="2 3">
    <name type="scientific">Portunus trituberculatus</name>
    <name type="common">Swimming crab</name>
    <name type="synonym">Neptunus trituberculatus</name>
    <dbReference type="NCBI Taxonomy" id="210409"/>
    <lineage>
        <taxon>Eukaryota</taxon>
        <taxon>Metazoa</taxon>
        <taxon>Ecdysozoa</taxon>
        <taxon>Arthropoda</taxon>
        <taxon>Crustacea</taxon>
        <taxon>Multicrustacea</taxon>
        <taxon>Malacostraca</taxon>
        <taxon>Eumalacostraca</taxon>
        <taxon>Eucarida</taxon>
        <taxon>Decapoda</taxon>
        <taxon>Pleocyemata</taxon>
        <taxon>Brachyura</taxon>
        <taxon>Eubrachyura</taxon>
        <taxon>Portunoidea</taxon>
        <taxon>Portunidae</taxon>
        <taxon>Portuninae</taxon>
        <taxon>Portunus</taxon>
    </lineage>
</organism>
<protein>
    <submittedName>
        <fullName evidence="2">Uncharacterized protein</fullName>
    </submittedName>
</protein>
<name>A0A5B7FVP4_PORTR</name>
<dbReference type="AlphaFoldDB" id="A0A5B7FVP4"/>
<sequence>MEDKPAEPAKLDEVPFLCHQQGPRRTSTGPAGAGSPQNPEALPERGAARRLNPQTPGLATEETGSAGACKPLNPGPTPGSGAARKLIPPRPENSLEAPDTSGVCTTLTAGATVVSGAPLKLTPSKPEKSEEEPETAEDWTPLPPRARLGRGAAHNLTPPSPVNSVEGPETAGEGTPLAIGCRAESGAARKLTPQTANSGAGLRTEGACPPLTPGAKPGRGDIPRLTPLLPAATTEGSELGGDWCTTTPCTNLRGRRILALPSANPENAEPEARGSKTADNWPIEAFIAARSASTATNLLAEEASEASSCRRECFSHWNRQTTGLFLLLSRALLSIHHIRLELEKGEVGTLATLVFG</sequence>
<reference evidence="2 3" key="1">
    <citation type="submission" date="2019-05" db="EMBL/GenBank/DDBJ databases">
        <title>Another draft genome of Portunus trituberculatus and its Hox gene families provides insights of decapod evolution.</title>
        <authorList>
            <person name="Jeong J.-H."/>
            <person name="Song I."/>
            <person name="Kim S."/>
            <person name="Choi T."/>
            <person name="Kim D."/>
            <person name="Ryu S."/>
            <person name="Kim W."/>
        </authorList>
    </citation>
    <scope>NUCLEOTIDE SEQUENCE [LARGE SCALE GENOMIC DNA]</scope>
    <source>
        <tissue evidence="2">Muscle</tissue>
    </source>
</reference>
<feature type="region of interest" description="Disordered" evidence="1">
    <location>
        <begin position="1"/>
        <end position="222"/>
    </location>
</feature>
<gene>
    <name evidence="2" type="ORF">E2C01_042155</name>
</gene>
<dbReference type="EMBL" id="VSRR010008255">
    <property type="protein sequence ID" value="MPC48384.1"/>
    <property type="molecule type" value="Genomic_DNA"/>
</dbReference>
<keyword evidence="3" id="KW-1185">Reference proteome</keyword>
<comment type="caution">
    <text evidence="2">The sequence shown here is derived from an EMBL/GenBank/DDBJ whole genome shotgun (WGS) entry which is preliminary data.</text>
</comment>
<dbReference type="Proteomes" id="UP000324222">
    <property type="component" value="Unassembled WGS sequence"/>
</dbReference>
<evidence type="ECO:0000313" key="2">
    <source>
        <dbReference type="EMBL" id="MPC48384.1"/>
    </source>
</evidence>
<evidence type="ECO:0000256" key="1">
    <source>
        <dbReference type="SAM" id="MobiDB-lite"/>
    </source>
</evidence>
<feature type="compositionally biased region" description="Basic and acidic residues" evidence="1">
    <location>
        <begin position="1"/>
        <end position="13"/>
    </location>
</feature>
<evidence type="ECO:0000313" key="3">
    <source>
        <dbReference type="Proteomes" id="UP000324222"/>
    </source>
</evidence>